<feature type="domain" description="Reverse transcriptase RNase H-like" evidence="7">
    <location>
        <begin position="149"/>
        <end position="231"/>
    </location>
</feature>
<dbReference type="Gene3D" id="3.30.70.270">
    <property type="match status" value="2"/>
</dbReference>
<keyword evidence="4" id="KW-0255">Endonuclease</keyword>
<proteinExistence type="predicted"/>
<dbReference type="InterPro" id="IPR043128">
    <property type="entry name" value="Rev_trsase/Diguanyl_cyclase"/>
</dbReference>
<organism evidence="8 9">
    <name type="scientific">Tanacetum coccineum</name>
    <dbReference type="NCBI Taxonomy" id="301880"/>
    <lineage>
        <taxon>Eukaryota</taxon>
        <taxon>Viridiplantae</taxon>
        <taxon>Streptophyta</taxon>
        <taxon>Embryophyta</taxon>
        <taxon>Tracheophyta</taxon>
        <taxon>Spermatophyta</taxon>
        <taxon>Magnoliopsida</taxon>
        <taxon>eudicotyledons</taxon>
        <taxon>Gunneridae</taxon>
        <taxon>Pentapetalae</taxon>
        <taxon>asterids</taxon>
        <taxon>campanulids</taxon>
        <taxon>Asterales</taxon>
        <taxon>Asteraceae</taxon>
        <taxon>Asteroideae</taxon>
        <taxon>Anthemideae</taxon>
        <taxon>Anthemidinae</taxon>
        <taxon>Tanacetum</taxon>
    </lineage>
</organism>
<keyword evidence="3" id="KW-0540">Nuclease</keyword>
<dbReference type="PANTHER" id="PTHR37984:SF5">
    <property type="entry name" value="PROTEIN NYNRIN-LIKE"/>
    <property type="match status" value="1"/>
</dbReference>
<keyword evidence="9" id="KW-1185">Reference proteome</keyword>
<keyword evidence="5" id="KW-0378">Hydrolase</keyword>
<evidence type="ECO:0000256" key="4">
    <source>
        <dbReference type="ARBA" id="ARBA00022759"/>
    </source>
</evidence>
<evidence type="ECO:0000313" key="8">
    <source>
        <dbReference type="EMBL" id="GJT19585.1"/>
    </source>
</evidence>
<evidence type="ECO:0000256" key="5">
    <source>
        <dbReference type="ARBA" id="ARBA00022801"/>
    </source>
</evidence>
<reference evidence="8" key="2">
    <citation type="submission" date="2022-01" db="EMBL/GenBank/DDBJ databases">
        <authorList>
            <person name="Yamashiro T."/>
            <person name="Shiraishi A."/>
            <person name="Satake H."/>
            <person name="Nakayama K."/>
        </authorList>
    </citation>
    <scope>NUCLEOTIDE SEQUENCE</scope>
</reference>
<dbReference type="SUPFAM" id="SSF56672">
    <property type="entry name" value="DNA/RNA polymerases"/>
    <property type="match status" value="1"/>
</dbReference>
<dbReference type="EMBL" id="BQNB010013728">
    <property type="protein sequence ID" value="GJT19585.1"/>
    <property type="molecule type" value="Genomic_DNA"/>
</dbReference>
<name>A0ABQ5BXI2_9ASTR</name>
<evidence type="ECO:0000256" key="2">
    <source>
        <dbReference type="ARBA" id="ARBA00022695"/>
    </source>
</evidence>
<keyword evidence="2" id="KW-0548">Nucleotidyltransferase</keyword>
<dbReference type="Pfam" id="PF17917">
    <property type="entry name" value="RT_RNaseH"/>
    <property type="match status" value="1"/>
</dbReference>
<dbReference type="Gene3D" id="3.10.10.10">
    <property type="entry name" value="HIV Type 1 Reverse Transcriptase, subunit A, domain 1"/>
    <property type="match status" value="1"/>
</dbReference>
<dbReference type="Proteomes" id="UP001151760">
    <property type="component" value="Unassembled WGS sequence"/>
</dbReference>
<reference evidence="8" key="1">
    <citation type="journal article" date="2022" name="Int. J. Mol. Sci.">
        <title>Draft Genome of Tanacetum Coccineum: Genomic Comparison of Closely Related Tanacetum-Family Plants.</title>
        <authorList>
            <person name="Yamashiro T."/>
            <person name="Shiraishi A."/>
            <person name="Nakayama K."/>
            <person name="Satake H."/>
        </authorList>
    </citation>
    <scope>NUCLEOTIDE SEQUENCE</scope>
</reference>
<evidence type="ECO:0000259" key="7">
    <source>
        <dbReference type="Pfam" id="PF17917"/>
    </source>
</evidence>
<evidence type="ECO:0000256" key="1">
    <source>
        <dbReference type="ARBA" id="ARBA00022679"/>
    </source>
</evidence>
<evidence type="ECO:0000256" key="6">
    <source>
        <dbReference type="ARBA" id="ARBA00022918"/>
    </source>
</evidence>
<dbReference type="CDD" id="cd09274">
    <property type="entry name" value="RNase_HI_RT_Ty3"/>
    <property type="match status" value="1"/>
</dbReference>
<keyword evidence="6 8" id="KW-0695">RNA-directed DNA polymerase</keyword>
<evidence type="ECO:0000256" key="3">
    <source>
        <dbReference type="ARBA" id="ARBA00022722"/>
    </source>
</evidence>
<gene>
    <name evidence="8" type="ORF">Tco_0878291</name>
</gene>
<protein>
    <submittedName>
        <fullName evidence="8">Reverse transcriptase domain-containing protein</fullName>
    </submittedName>
</protein>
<dbReference type="PANTHER" id="PTHR37984">
    <property type="entry name" value="PROTEIN CBG26694"/>
    <property type="match status" value="1"/>
</dbReference>
<accession>A0ABQ5BXI2</accession>
<keyword evidence="1" id="KW-0808">Transferase</keyword>
<dbReference type="GO" id="GO:0003964">
    <property type="term" value="F:RNA-directed DNA polymerase activity"/>
    <property type="evidence" value="ECO:0007669"/>
    <property type="project" value="UniProtKB-KW"/>
</dbReference>
<dbReference type="InterPro" id="IPR050951">
    <property type="entry name" value="Retrovirus_Pol_polyprotein"/>
</dbReference>
<sequence>MYIDYRELDKLTIKNLPRIDELFDQLQGSRDFSNINLCSGYHLLRVHEEDIPKTVFRMRYGHFGFTIMPFRSKEDPEVHLKLVLELLKKERLFVKFSKCEFWLQEIAKPLTTLTQKKQKYEWGMEQEKDFQTLKENLCNAPISSLPDGTNYFVVYCDASNQGFGCVLMQRSKVIAYASRQLKIHEKNYTTHDSELGAVVFALKTWRYYLYGTKGVIYTDHKSLQHIFDQKEGVKYVPKAMD</sequence>
<dbReference type="InterPro" id="IPR043502">
    <property type="entry name" value="DNA/RNA_pol_sf"/>
</dbReference>
<dbReference type="InterPro" id="IPR041373">
    <property type="entry name" value="RT_RNaseH"/>
</dbReference>
<evidence type="ECO:0000313" key="9">
    <source>
        <dbReference type="Proteomes" id="UP001151760"/>
    </source>
</evidence>
<comment type="caution">
    <text evidence="8">The sequence shown here is derived from an EMBL/GenBank/DDBJ whole genome shotgun (WGS) entry which is preliminary data.</text>
</comment>